<feature type="transmembrane region" description="Helical" evidence="24">
    <location>
        <begin position="5"/>
        <end position="24"/>
    </location>
</feature>
<dbReference type="Pfam" id="PF00905">
    <property type="entry name" value="Transpeptidase"/>
    <property type="match status" value="1"/>
</dbReference>
<dbReference type="InterPro" id="IPR023346">
    <property type="entry name" value="Lysozyme-like_dom_sf"/>
</dbReference>
<dbReference type="InterPro" id="IPR001264">
    <property type="entry name" value="Glyco_trans_51"/>
</dbReference>
<feature type="compositionally biased region" description="Polar residues" evidence="23">
    <location>
        <begin position="883"/>
        <end position="893"/>
    </location>
</feature>
<feature type="compositionally biased region" description="Low complexity" evidence="23">
    <location>
        <begin position="895"/>
        <end position="907"/>
    </location>
</feature>
<evidence type="ECO:0000256" key="8">
    <source>
        <dbReference type="ARBA" id="ARBA00022676"/>
    </source>
</evidence>
<dbReference type="Pfam" id="PF00912">
    <property type="entry name" value="Transgly"/>
    <property type="match status" value="1"/>
</dbReference>
<evidence type="ECO:0000256" key="12">
    <source>
        <dbReference type="ARBA" id="ARBA00022960"/>
    </source>
</evidence>
<evidence type="ECO:0000256" key="9">
    <source>
        <dbReference type="ARBA" id="ARBA00022679"/>
    </source>
</evidence>
<feature type="domain" description="Penicillin-binding protein transpeptidase" evidence="25">
    <location>
        <begin position="588"/>
        <end position="775"/>
    </location>
</feature>
<comment type="catalytic activity">
    <reaction evidence="20">
        <text>Preferential cleavage: (Ac)2-L-Lys-D-Ala-|-D-Ala. Also transpeptidation of peptidyl-alanyl moieties that are N-acyl substituents of D-alanine.</text>
        <dbReference type="EC" id="3.4.16.4"/>
    </reaction>
</comment>
<keyword evidence="13" id="KW-0735">Signal-anchor</keyword>
<evidence type="ECO:0000256" key="24">
    <source>
        <dbReference type="SAM" id="Phobius"/>
    </source>
</evidence>
<evidence type="ECO:0000256" key="3">
    <source>
        <dbReference type="ARBA" id="ARBA00012448"/>
    </source>
</evidence>
<evidence type="ECO:0000256" key="13">
    <source>
        <dbReference type="ARBA" id="ARBA00022968"/>
    </source>
</evidence>
<dbReference type="Proteomes" id="UP001516588">
    <property type="component" value="Unassembled WGS sequence"/>
</dbReference>
<dbReference type="InterPro" id="IPR012338">
    <property type="entry name" value="Beta-lactam/transpept-like"/>
</dbReference>
<dbReference type="InterPro" id="IPR001460">
    <property type="entry name" value="PCN-bd_Tpept"/>
</dbReference>
<keyword evidence="9" id="KW-0808">Transferase</keyword>
<dbReference type="EC" id="3.4.16.4" evidence="3"/>
<evidence type="ECO:0000256" key="14">
    <source>
        <dbReference type="ARBA" id="ARBA00022984"/>
    </source>
</evidence>
<comment type="caution">
    <text evidence="27">The sequence shown here is derived from an EMBL/GenBank/DDBJ whole genome shotgun (WGS) entry which is preliminary data.</text>
</comment>
<evidence type="ECO:0000256" key="7">
    <source>
        <dbReference type="ARBA" id="ARBA00022670"/>
    </source>
</evidence>
<keyword evidence="19" id="KW-0961">Cell wall biogenesis/degradation</keyword>
<keyword evidence="7" id="KW-0645">Protease</keyword>
<dbReference type="SUPFAM" id="SSF53955">
    <property type="entry name" value="Lysozyme-like"/>
    <property type="match status" value="1"/>
</dbReference>
<proteinExistence type="predicted"/>
<evidence type="ECO:0000256" key="6">
    <source>
        <dbReference type="ARBA" id="ARBA00022645"/>
    </source>
</evidence>
<dbReference type="SUPFAM" id="SSF56601">
    <property type="entry name" value="beta-lactamase/transpeptidase-like"/>
    <property type="match status" value="1"/>
</dbReference>
<sequence>MVKKVLKWVVMFGIAMCVFVWIYAFTVIANTPKIDPDNIYDYLPESSVLLDDQGEVIESLYLDGSNRTNISYDEMPEDLINAVVAIEDKTFWKHHGFNITRIFGAIKESLTSGGGISGTSTITQQLARNVYLSETKSVRSLSRKISEAYYTVILESNLTKEEIMEAYLNSIYLGNNSYGVQSAAQSYYNKDAKDLDLVECVSLAALPKAPDSYALVKKRDAAEGDAGLEESQPVIYENSDYIYYYNGDASKDRREATLRLMEEQGYITAEEHEKALATDLKDKLDVVASSASSGTSYFVDYMIEQVTDNLIEKYNYTAQEAREKIYSGGLRIYTSLNSKAQKAVEDAFANNYNFPSNTNINYDGNGNIIGSNGQITLYDYDNYFNSKGTFTLSKSEYKEIDGNLILLAGKRLNFYSTSYNGVQDYNIEFKDMYEFKDRALYSIEGGVINVPAQYKSLDEDGNLVIDSSFFGSKDQTKGFFVKSGDSYTVDKSCYTLRASVRQPQAAMVITDYKTGEIKAMVGGRGTSGRMLYNRAINPRQPGSSIKPLAIYSSALQQGYEAAEAGTPMSFTEFDSKTNSKYYGDYWTASSGINDAPIKYNGKDWPKNWYDGYKGEMTMRKAVEQSVNTTAVRVYQQVGSDYAIEQLKKFGISTVVEDGSVNDKNPSALALGGMTKGISPLEMSGAFGTIANGGTRVDSITYTKVEDKHGELVLETDPQSTEVLDEGVAFVTQDILRTTVTNGIAANAQVSGQTTAGKTGTTSDSMDIWFCGFTPQYSAALWIGNDVNITIDATSDAVASLWSTIMTKATSGMDGSLKSQPDNVKKIDGEYYVTGTEAGRTFDASMDEEKKKKEEEEKKKKEEEEKKKAEEEAKKEQEQQEQQTPPDSGNTGETPDSGNTGNTGSDSGQTPVIPPVSREELYEYLSQFISA</sequence>
<dbReference type="Gene3D" id="3.40.710.10">
    <property type="entry name" value="DD-peptidase/beta-lactamase superfamily"/>
    <property type="match status" value="2"/>
</dbReference>
<dbReference type="InterPro" id="IPR050396">
    <property type="entry name" value="Glycosyltr_51/Transpeptidase"/>
</dbReference>
<keyword evidence="10 24" id="KW-0812">Transmembrane</keyword>
<evidence type="ECO:0000256" key="22">
    <source>
        <dbReference type="ARBA" id="ARBA00049902"/>
    </source>
</evidence>
<keyword evidence="18" id="KW-0511">Multifunctional enzyme</keyword>
<dbReference type="Gene3D" id="1.10.3810.10">
    <property type="entry name" value="Biosynthetic peptidoglycan transglycosylase-like"/>
    <property type="match status" value="1"/>
</dbReference>
<keyword evidence="17" id="KW-0046">Antibiotic resistance</keyword>
<evidence type="ECO:0000256" key="18">
    <source>
        <dbReference type="ARBA" id="ARBA00023268"/>
    </source>
</evidence>
<evidence type="ECO:0000313" key="28">
    <source>
        <dbReference type="Proteomes" id="UP001516588"/>
    </source>
</evidence>
<protein>
    <recommendedName>
        <fullName evidence="4">Penicillin-binding protein 1A</fullName>
        <ecNumber evidence="21">2.4.99.28</ecNumber>
        <ecNumber evidence="3">3.4.16.4</ecNumber>
    </recommendedName>
</protein>
<keyword evidence="12" id="KW-0133">Cell shape</keyword>
<evidence type="ECO:0000256" key="21">
    <source>
        <dbReference type="ARBA" id="ARBA00044770"/>
    </source>
</evidence>
<comment type="catalytic activity">
    <reaction evidence="22">
        <text>[GlcNAc-(1-&gt;4)-Mur2Ac(oyl-L-Ala-gamma-D-Glu-L-Lys-D-Ala-D-Ala)](n)-di-trans,octa-cis-undecaprenyl diphosphate + beta-D-GlcNAc-(1-&gt;4)-Mur2Ac(oyl-L-Ala-gamma-D-Glu-L-Lys-D-Ala-D-Ala)-di-trans,octa-cis-undecaprenyl diphosphate = [GlcNAc-(1-&gt;4)-Mur2Ac(oyl-L-Ala-gamma-D-Glu-L-Lys-D-Ala-D-Ala)](n+1)-di-trans,octa-cis-undecaprenyl diphosphate + di-trans,octa-cis-undecaprenyl diphosphate + H(+)</text>
        <dbReference type="Rhea" id="RHEA:23708"/>
        <dbReference type="Rhea" id="RHEA-COMP:9602"/>
        <dbReference type="Rhea" id="RHEA-COMP:9603"/>
        <dbReference type="ChEBI" id="CHEBI:15378"/>
        <dbReference type="ChEBI" id="CHEBI:58405"/>
        <dbReference type="ChEBI" id="CHEBI:60033"/>
        <dbReference type="ChEBI" id="CHEBI:78435"/>
        <dbReference type="EC" id="2.4.99.28"/>
    </reaction>
</comment>
<dbReference type="EC" id="2.4.99.28" evidence="21"/>
<evidence type="ECO:0000259" key="25">
    <source>
        <dbReference type="Pfam" id="PF00905"/>
    </source>
</evidence>
<organism evidence="27 28">
    <name type="scientific">Gallibacter intestinalis</name>
    <dbReference type="NCBI Taxonomy" id="2779356"/>
    <lineage>
        <taxon>Bacteria</taxon>
        <taxon>Bacillati</taxon>
        <taxon>Bacillota</taxon>
        <taxon>Clostridia</taxon>
        <taxon>Eubacteriales</taxon>
        <taxon>Eubacteriaceae</taxon>
        <taxon>Gallibacter</taxon>
    </lineage>
</organism>
<evidence type="ECO:0000256" key="19">
    <source>
        <dbReference type="ARBA" id="ARBA00023316"/>
    </source>
</evidence>
<keyword evidence="8" id="KW-0328">Glycosyltransferase</keyword>
<evidence type="ECO:0000256" key="23">
    <source>
        <dbReference type="SAM" id="MobiDB-lite"/>
    </source>
</evidence>
<evidence type="ECO:0000256" key="20">
    <source>
        <dbReference type="ARBA" id="ARBA00034000"/>
    </source>
</evidence>
<evidence type="ECO:0000256" key="2">
    <source>
        <dbReference type="ARBA" id="ARBA00004401"/>
    </source>
</evidence>
<evidence type="ECO:0000256" key="15">
    <source>
        <dbReference type="ARBA" id="ARBA00022989"/>
    </source>
</evidence>
<evidence type="ECO:0000256" key="16">
    <source>
        <dbReference type="ARBA" id="ARBA00023136"/>
    </source>
</evidence>
<name>A0ABR9QW61_9FIRM</name>
<keyword evidence="28" id="KW-1185">Reference proteome</keyword>
<dbReference type="RefSeq" id="WP_226384785.1">
    <property type="nucleotide sequence ID" value="NZ_JADCKA010000002.1"/>
</dbReference>
<keyword evidence="5" id="KW-1003">Cell membrane</keyword>
<keyword evidence="16 24" id="KW-0472">Membrane</keyword>
<evidence type="ECO:0000313" key="27">
    <source>
        <dbReference type="EMBL" id="MBE5035119.1"/>
    </source>
</evidence>
<evidence type="ECO:0000256" key="4">
    <source>
        <dbReference type="ARBA" id="ARBA00018638"/>
    </source>
</evidence>
<feature type="domain" description="Glycosyl transferase family 51" evidence="26">
    <location>
        <begin position="54"/>
        <end position="223"/>
    </location>
</feature>
<gene>
    <name evidence="27" type="ORF">INF20_02350</name>
</gene>
<feature type="region of interest" description="Disordered" evidence="23">
    <location>
        <begin position="837"/>
        <end position="917"/>
    </location>
</feature>
<evidence type="ECO:0000256" key="5">
    <source>
        <dbReference type="ARBA" id="ARBA00022475"/>
    </source>
</evidence>
<evidence type="ECO:0000256" key="10">
    <source>
        <dbReference type="ARBA" id="ARBA00022692"/>
    </source>
</evidence>
<keyword evidence="15 24" id="KW-1133">Transmembrane helix</keyword>
<evidence type="ECO:0000259" key="26">
    <source>
        <dbReference type="Pfam" id="PF00912"/>
    </source>
</evidence>
<accession>A0ABR9QW61</accession>
<dbReference type="PANTHER" id="PTHR32282:SF11">
    <property type="entry name" value="PENICILLIN-BINDING PROTEIN 1B"/>
    <property type="match status" value="1"/>
</dbReference>
<keyword evidence="14" id="KW-0573">Peptidoglycan synthesis</keyword>
<evidence type="ECO:0000256" key="17">
    <source>
        <dbReference type="ARBA" id="ARBA00023251"/>
    </source>
</evidence>
<dbReference type="EMBL" id="JADCKA010000002">
    <property type="protein sequence ID" value="MBE5035119.1"/>
    <property type="molecule type" value="Genomic_DNA"/>
</dbReference>
<comment type="function">
    <text evidence="1">Cell wall formation. Synthesis of cross-linked peptidoglycan from the lipid intermediates. The enzyme has a penicillin-insensitive transglycosylase N-terminal domain (formation of linear glycan strands) and a penicillin-sensitive transpeptidase C-terminal domain (cross-linking of the peptide subunits).</text>
</comment>
<evidence type="ECO:0000256" key="11">
    <source>
        <dbReference type="ARBA" id="ARBA00022801"/>
    </source>
</evidence>
<evidence type="ECO:0000256" key="1">
    <source>
        <dbReference type="ARBA" id="ARBA00002624"/>
    </source>
</evidence>
<feature type="compositionally biased region" description="Basic and acidic residues" evidence="23">
    <location>
        <begin position="846"/>
        <end position="877"/>
    </location>
</feature>
<dbReference type="InterPro" id="IPR036950">
    <property type="entry name" value="PBP_transglycosylase"/>
</dbReference>
<dbReference type="PANTHER" id="PTHR32282">
    <property type="entry name" value="BINDING PROTEIN TRANSPEPTIDASE, PUTATIVE-RELATED"/>
    <property type="match status" value="1"/>
</dbReference>
<reference evidence="27 28" key="1">
    <citation type="submission" date="2020-10" db="EMBL/GenBank/DDBJ databases">
        <title>ChiBAC.</title>
        <authorList>
            <person name="Zenner C."/>
            <person name="Hitch T.C.A."/>
            <person name="Clavel T."/>
        </authorList>
    </citation>
    <scope>NUCLEOTIDE SEQUENCE [LARGE SCALE GENOMIC DNA]</scope>
    <source>
        <strain evidence="27 28">DSM 108706</strain>
    </source>
</reference>
<comment type="subcellular location">
    <subcellularLocation>
        <location evidence="2">Cell membrane</location>
        <topology evidence="2">Single-pass type II membrane protein</topology>
    </subcellularLocation>
</comment>
<keyword evidence="6" id="KW-0121">Carboxypeptidase</keyword>
<keyword evidence="11" id="KW-0378">Hydrolase</keyword>